<dbReference type="Gene3D" id="1.10.10.10">
    <property type="entry name" value="Winged helix-like DNA-binding domain superfamily/Winged helix DNA-binding domain"/>
    <property type="match status" value="1"/>
</dbReference>
<evidence type="ECO:0000256" key="1">
    <source>
        <dbReference type="SAM" id="MobiDB-lite"/>
    </source>
</evidence>
<gene>
    <name evidence="3" type="ORF">TD95_001669</name>
</gene>
<organism evidence="3 4">
    <name type="scientific">Thielaviopsis punctulata</name>
    <dbReference type="NCBI Taxonomy" id="72032"/>
    <lineage>
        <taxon>Eukaryota</taxon>
        <taxon>Fungi</taxon>
        <taxon>Dikarya</taxon>
        <taxon>Ascomycota</taxon>
        <taxon>Pezizomycotina</taxon>
        <taxon>Sordariomycetes</taxon>
        <taxon>Hypocreomycetidae</taxon>
        <taxon>Microascales</taxon>
        <taxon>Ceratocystidaceae</taxon>
        <taxon>Thielaviopsis</taxon>
    </lineage>
</organism>
<dbReference type="InterPro" id="IPR036388">
    <property type="entry name" value="WH-like_DNA-bd_sf"/>
</dbReference>
<feature type="compositionally biased region" description="Low complexity" evidence="1">
    <location>
        <begin position="35"/>
        <end position="49"/>
    </location>
</feature>
<feature type="compositionally biased region" description="Basic and acidic residues" evidence="1">
    <location>
        <begin position="1"/>
        <end position="10"/>
    </location>
</feature>
<dbReference type="InterPro" id="IPR006785">
    <property type="entry name" value="Pex14_N"/>
</dbReference>
<sequence>MSIEKTDKNSEPATVAQNETTDKPAAQSATEKPTENPTETPSTDTSSPEQLLETARLFLESDDVKNATRESKLEFLRSKGLNEDQIKTLLPEDAVSGTSNELSKATDSNDETLVADEIYSPKEHIATYPEFNAPQPDPEPLITRSTLLTTLYSLTGLATFMHGASTYVFQPMAEATADARIEYHQHAARNMDHFVTLLERTTSASAAAPAPRPSATSAMTNALIRASDALSEVDDPAELFSRDIGTQTSTPLPRSPLLRAITDGSLDTLTPSSPSTAAALAGAVVSTEPAMQAQLKKVARMAEMSEDITELGEQEAALARDLWQEITDCEQRMSSLKASIDSGNMGIFGQYGYTVGFRGSDEVQKAKDNIRKLKGMLLSSRNFPVATR</sequence>
<evidence type="ECO:0000313" key="3">
    <source>
        <dbReference type="EMBL" id="KKA29545.1"/>
    </source>
</evidence>
<accession>A0A0F4ZH51</accession>
<protein>
    <recommendedName>
        <fullName evidence="2">Peroxisome membrane anchor protein Pex14p N-terminal domain-containing protein</fullName>
    </recommendedName>
</protein>
<reference evidence="3 4" key="1">
    <citation type="submission" date="2015-03" db="EMBL/GenBank/DDBJ databases">
        <authorList>
            <person name="Radwan O."/>
            <person name="Al-Naeli F.A."/>
            <person name="Rendon G.A."/>
            <person name="Fields C."/>
        </authorList>
    </citation>
    <scope>NUCLEOTIDE SEQUENCE [LARGE SCALE GENOMIC DNA]</scope>
    <source>
        <strain evidence="3">CR-DP1</strain>
    </source>
</reference>
<dbReference type="Proteomes" id="UP000033483">
    <property type="component" value="Unassembled WGS sequence"/>
</dbReference>
<proteinExistence type="predicted"/>
<comment type="caution">
    <text evidence="3">The sequence shown here is derived from an EMBL/GenBank/DDBJ whole genome shotgun (WGS) entry which is preliminary data.</text>
</comment>
<feature type="region of interest" description="Disordered" evidence="1">
    <location>
        <begin position="1"/>
        <end position="51"/>
    </location>
</feature>
<feature type="domain" description="Peroxisome membrane anchor protein Pex14p N-terminal" evidence="2">
    <location>
        <begin position="49"/>
        <end position="92"/>
    </location>
</feature>
<evidence type="ECO:0000313" key="4">
    <source>
        <dbReference type="Proteomes" id="UP000033483"/>
    </source>
</evidence>
<dbReference type="OrthoDB" id="441517at2759"/>
<name>A0A0F4ZH51_9PEZI</name>
<dbReference type="AlphaFoldDB" id="A0A0F4ZH51"/>
<keyword evidence="4" id="KW-1185">Reference proteome</keyword>
<dbReference type="Pfam" id="PF04695">
    <property type="entry name" value="Pex14_N"/>
    <property type="match status" value="1"/>
</dbReference>
<evidence type="ECO:0000259" key="2">
    <source>
        <dbReference type="Pfam" id="PF04695"/>
    </source>
</evidence>
<dbReference type="EMBL" id="LAEV01000782">
    <property type="protein sequence ID" value="KKA29545.1"/>
    <property type="molecule type" value="Genomic_DNA"/>
</dbReference>